<keyword evidence="4" id="KW-1185">Reference proteome</keyword>
<evidence type="ECO:0000313" key="3">
    <source>
        <dbReference type="EMBL" id="KDN94719.1"/>
    </source>
</evidence>
<sequence length="78" mass="8658">MIKTNTMTLKKFNYLVNEVGRKMTGDSTLAAKEVLVNGLKAKDAAEKFDISPAVVSTKVKKILDREKNLIEFLERTGG</sequence>
<proteinExistence type="predicted"/>
<dbReference type="RefSeq" id="WP_029913433.1">
    <property type="nucleotide sequence ID" value="NZ_JMIU01000002.1"/>
</dbReference>
<dbReference type="AlphaFoldDB" id="A0A066ZR52"/>
<accession>A0A066ZR52</accession>
<dbReference type="Gene3D" id="1.10.10.2690">
    <property type="match status" value="1"/>
</dbReference>
<dbReference type="STRING" id="28885.EI16_12545"/>
<keyword evidence="1" id="KW-0805">Transcription regulation</keyword>
<organism evidence="3 4">
    <name type="scientific">Hydrogenovibrio marinus</name>
    <dbReference type="NCBI Taxonomy" id="28885"/>
    <lineage>
        <taxon>Bacteria</taxon>
        <taxon>Pseudomonadati</taxon>
        <taxon>Pseudomonadota</taxon>
        <taxon>Gammaproteobacteria</taxon>
        <taxon>Thiotrichales</taxon>
        <taxon>Piscirickettsiaceae</taxon>
        <taxon>Hydrogenovibrio</taxon>
    </lineage>
</organism>
<evidence type="ECO:0000313" key="4">
    <source>
        <dbReference type="Proteomes" id="UP000027341"/>
    </source>
</evidence>
<dbReference type="InterPro" id="IPR053721">
    <property type="entry name" value="Fimbrial_Adhesin_Reg"/>
</dbReference>
<evidence type="ECO:0000256" key="1">
    <source>
        <dbReference type="ARBA" id="ARBA00023015"/>
    </source>
</evidence>
<comment type="caution">
    <text evidence="3">The sequence shown here is derived from an EMBL/GenBank/DDBJ whole genome shotgun (WGS) entry which is preliminary data.</text>
</comment>
<dbReference type="EMBL" id="JMIU01000002">
    <property type="protein sequence ID" value="KDN94719.1"/>
    <property type="molecule type" value="Genomic_DNA"/>
</dbReference>
<name>A0A066ZR52_HYDMR</name>
<gene>
    <name evidence="3" type="ORF">EI16_12545</name>
</gene>
<evidence type="ECO:0008006" key="5">
    <source>
        <dbReference type="Google" id="ProtNLM"/>
    </source>
</evidence>
<dbReference type="Proteomes" id="UP000027341">
    <property type="component" value="Unassembled WGS sequence"/>
</dbReference>
<protein>
    <recommendedName>
        <fullName evidence="5">HTH psq-type domain-containing protein</fullName>
    </recommendedName>
</protein>
<evidence type="ECO:0000256" key="2">
    <source>
        <dbReference type="ARBA" id="ARBA00023163"/>
    </source>
</evidence>
<reference evidence="3 4" key="1">
    <citation type="submission" date="2014-04" db="EMBL/GenBank/DDBJ databases">
        <title>Draft genome sequence of Hydrogenovibrio marinus MH-110, a model organism for aerobic H2 metabolism.</title>
        <authorList>
            <person name="Cha H.J."/>
            <person name="Jo B.H."/>
            <person name="Hwang B.H."/>
        </authorList>
    </citation>
    <scope>NUCLEOTIDE SEQUENCE [LARGE SCALE GENOMIC DNA]</scope>
    <source>
        <strain evidence="3 4">MH-110</strain>
    </source>
</reference>
<keyword evidence="2" id="KW-0804">Transcription</keyword>